<accession>A0A9P9AR21</accession>
<dbReference type="AlphaFoldDB" id="A0A9P9AR21"/>
<comment type="subunit">
    <text evidence="4">Binds to mitochondrial small subunit 15S rRNA.</text>
</comment>
<evidence type="ECO:0000256" key="6">
    <source>
        <dbReference type="SAM" id="MobiDB-lite"/>
    </source>
</evidence>
<evidence type="ECO:0000256" key="2">
    <source>
        <dbReference type="ARBA" id="ARBA00022737"/>
    </source>
</evidence>
<dbReference type="InterPro" id="IPR002885">
    <property type="entry name" value="PPR_rpt"/>
</dbReference>
<proteinExistence type="inferred from homology"/>
<feature type="region of interest" description="Disordered" evidence="6">
    <location>
        <begin position="1071"/>
        <end position="1093"/>
    </location>
</feature>
<evidence type="ECO:0000256" key="5">
    <source>
        <dbReference type="PROSITE-ProRule" id="PRU00708"/>
    </source>
</evidence>
<keyword evidence="2" id="KW-0677">Repeat</keyword>
<dbReference type="NCBIfam" id="TIGR00756">
    <property type="entry name" value="PPR"/>
    <property type="match status" value="1"/>
</dbReference>
<dbReference type="SUPFAM" id="SSF48452">
    <property type="entry name" value="TPR-like"/>
    <property type="match status" value="1"/>
</dbReference>
<dbReference type="Pfam" id="PF13812">
    <property type="entry name" value="PPR_3"/>
    <property type="match status" value="1"/>
</dbReference>
<comment type="similarity">
    <text evidence="1">Belongs to the CCM1 family.</text>
</comment>
<feature type="region of interest" description="Disordered" evidence="6">
    <location>
        <begin position="98"/>
        <end position="157"/>
    </location>
</feature>
<comment type="caution">
    <text evidence="7">The sequence shown here is derived from an EMBL/GenBank/DDBJ whole genome shotgun (WGS) entry which is preliminary data.</text>
</comment>
<comment type="function">
    <text evidence="3">Regulates mitochondrial small subunit maturation by controlling 15S rRNA 5'-end processing. Localizes to the 5' precursor of the 15S rRNA in a position that is subsequently occupied by mS47 in the mature yeast mtSSU. Uses structure and sequence-specific RNA recognition, binding to a single-stranded region of the precursor and specifically recognizing bases -6 to -1. The exchange of Ccm1 for mS47 is coupled to the irreversible removal of precursor rRNA that is accompanied by conformational changes of the mitoribosomal proteins uS5m and mS26. These conformational changes signal completion of 5'-end rRNA processing through protection of the mature 5'-end of the 15S rRNA and stabilization of mS47. The removal of the 5' precursor together with the dissociation of Ccm1 may be catalyzed by the 5'-3' exoribonuclease Pet127. Involved in the specific removal of group I introns in mitochondrial encoded transcripts.</text>
</comment>
<gene>
    <name evidence="7" type="ORF">B0T10DRAFT_478914</name>
</gene>
<evidence type="ECO:0000256" key="1">
    <source>
        <dbReference type="ARBA" id="ARBA00006192"/>
    </source>
</evidence>
<feature type="compositionally biased region" description="Basic and acidic residues" evidence="6">
    <location>
        <begin position="132"/>
        <end position="144"/>
    </location>
</feature>
<dbReference type="PANTHER" id="PTHR47447:SF15">
    <property type="entry name" value="OS02G0120000 PROTEIN"/>
    <property type="match status" value="1"/>
</dbReference>
<reference evidence="7 8" key="1">
    <citation type="journal article" date="2021" name="Nat. Commun.">
        <title>Genetic determinants of endophytism in the Arabidopsis root mycobiome.</title>
        <authorList>
            <person name="Mesny F."/>
            <person name="Miyauchi S."/>
            <person name="Thiergart T."/>
            <person name="Pickel B."/>
            <person name="Atanasova L."/>
            <person name="Karlsson M."/>
            <person name="Huettel B."/>
            <person name="Barry K.W."/>
            <person name="Haridas S."/>
            <person name="Chen C."/>
            <person name="Bauer D."/>
            <person name="Andreopoulos W."/>
            <person name="Pangilinan J."/>
            <person name="LaButti K."/>
            <person name="Riley R."/>
            <person name="Lipzen A."/>
            <person name="Clum A."/>
            <person name="Drula E."/>
            <person name="Henrissat B."/>
            <person name="Kohler A."/>
            <person name="Grigoriev I.V."/>
            <person name="Martin F.M."/>
            <person name="Hacquard S."/>
        </authorList>
    </citation>
    <scope>NUCLEOTIDE SEQUENCE [LARGE SCALE GENOMIC DNA]</scope>
    <source>
        <strain evidence="7 8">MPI-CAGE-CH-0241</strain>
    </source>
</reference>
<evidence type="ECO:0000313" key="7">
    <source>
        <dbReference type="EMBL" id="KAH6895807.1"/>
    </source>
</evidence>
<dbReference type="Pfam" id="PF01535">
    <property type="entry name" value="PPR"/>
    <property type="match status" value="2"/>
</dbReference>
<dbReference type="PANTHER" id="PTHR47447">
    <property type="entry name" value="OS03G0856100 PROTEIN"/>
    <property type="match status" value="1"/>
</dbReference>
<dbReference type="Proteomes" id="UP000777438">
    <property type="component" value="Unassembled WGS sequence"/>
</dbReference>
<protein>
    <submittedName>
        <fullName evidence="7">Uncharacterized protein</fullName>
    </submittedName>
</protein>
<dbReference type="OrthoDB" id="185373at2759"/>
<evidence type="ECO:0000313" key="8">
    <source>
        <dbReference type="Proteomes" id="UP000777438"/>
    </source>
</evidence>
<evidence type="ECO:0000256" key="4">
    <source>
        <dbReference type="ARBA" id="ARBA00044511"/>
    </source>
</evidence>
<dbReference type="EMBL" id="JAGPYM010000004">
    <property type="protein sequence ID" value="KAH6895807.1"/>
    <property type="molecule type" value="Genomic_DNA"/>
</dbReference>
<dbReference type="PROSITE" id="PS51375">
    <property type="entry name" value="PPR"/>
    <property type="match status" value="1"/>
</dbReference>
<dbReference type="Gene3D" id="1.25.40.10">
    <property type="entry name" value="Tetratricopeptide repeat domain"/>
    <property type="match status" value="3"/>
</dbReference>
<feature type="repeat" description="PPR" evidence="5">
    <location>
        <begin position="522"/>
        <end position="556"/>
    </location>
</feature>
<organism evidence="7 8">
    <name type="scientific">Thelonectria olida</name>
    <dbReference type="NCBI Taxonomy" id="1576542"/>
    <lineage>
        <taxon>Eukaryota</taxon>
        <taxon>Fungi</taxon>
        <taxon>Dikarya</taxon>
        <taxon>Ascomycota</taxon>
        <taxon>Pezizomycotina</taxon>
        <taxon>Sordariomycetes</taxon>
        <taxon>Hypocreomycetidae</taxon>
        <taxon>Hypocreales</taxon>
        <taxon>Nectriaceae</taxon>
        <taxon>Thelonectria</taxon>
    </lineage>
</organism>
<evidence type="ECO:0000256" key="3">
    <source>
        <dbReference type="ARBA" id="ARBA00044493"/>
    </source>
</evidence>
<feature type="region of interest" description="Disordered" evidence="6">
    <location>
        <begin position="1167"/>
        <end position="1193"/>
    </location>
</feature>
<feature type="compositionally biased region" description="Polar residues" evidence="6">
    <location>
        <begin position="1183"/>
        <end position="1193"/>
    </location>
</feature>
<name>A0A9P9AR21_9HYPO</name>
<sequence length="1193" mass="137230">MLERTAVGLESCTLQRVLPKPTKSCRRLHTAFWQHGASAIDLSSSWPGPAHAAELEAADTALSFQQPQSSLMASAFLLDFLYPSTTLPLLRQIYPRLPRTEEGRPNAHVQRRRQFSSSTADSTLQSTTENKPGLEEANSRKQEADDNLGQTSPHDDQLKRLDQLLADERGNHYVEIWDIYTHLDHDVRLSVRADVVMYLVHSHGIVENGRALSVFRQIPVEELDNDLLASGILLFLRAGDLRSAIEQFRAGLKAKGLTGGLEYLLADAITSRKWRWALEVWTEYYTAEVERKRKPTTERLQELKGIPNQGSLYFAFRSYLTTDGAQYQRKIRDAGVPHAAFRMFRRHFAEMALREPCAPDRAAVILETLQDIDLYNEYFERMLTRWYGKLETRGTINKLPKMYEQFKQIPNAVPTMNVIRGMFKIYFPKNMDGLEQLYKDWIKWKGGLNRWGYEKFLKLYASRGEVDVVEKLWAEFAKRYPVMLETARGFRSILNVYAQTGNPSQAERVMNEMVSKYKAETDIDCYNMLLKAYVRANDYEKVLSCFREASEKHTPDSWTYAHVMAMSSKKGDLETTLDFFTKSQEAKVEVTKEISLALVVAYCQNDLLQEAESLCVELAQRRLTHATTWNQLLNFNGEARNIQKCYQLLEHMKGFGIDWDEDTYRFLLQALVNVDQIHAAYALLKEAEQQDMFIVSPEHYAIVMAGAARCGQHALVDSLHFQMKKLNMPVSFTALVAVVESAAQQKPGVQRTLNLAKEFVEHLQKSLAAPRNMPGHTLGNEGEAAAIQRSNFHGVGRAIALLVQLRQLTTAEELMTVFNEMFPEYQEAGQYPVNVVSALMTAHYKDGDLDKALELWRKAWEHTLEKSKKKGGDGVYAGTEYDLSRAINIALKAFRDKNDANGLSDCIDNLTKEGFKLTNASWSLAVRYLSEVGRWERAMFWCETMLMPGWQGWSWGRTSKDKAFFRNTRALRAPKNIVFRLQQEWLKLRKIAAWDGDVSRQLHNAEDRFPRLYQAFNAADVQTLQLTHQVDTSRKPVRDLDKVLRSMPYDELLKAKEALLKQLLRERQREKRLGIEKPATTDPEEQKQRKQELQSRIRRYALTWAERREKHLADKRGDLSEEGSDVSDMDPDQVVAKERIGYWNSFFDRYDQRPHGGYGPKVKAQIPVPHMNKHRPHPRTSRRPNNNKSNNDV</sequence>
<dbReference type="InterPro" id="IPR011990">
    <property type="entry name" value="TPR-like_helical_dom_sf"/>
</dbReference>
<feature type="compositionally biased region" description="Basic and acidic residues" evidence="6">
    <location>
        <begin position="1084"/>
        <end position="1093"/>
    </location>
</feature>
<keyword evidence="8" id="KW-1185">Reference proteome</keyword>
<feature type="compositionally biased region" description="Basic residues" evidence="6">
    <location>
        <begin position="1171"/>
        <end position="1182"/>
    </location>
</feature>
<feature type="compositionally biased region" description="Polar residues" evidence="6">
    <location>
        <begin position="115"/>
        <end position="130"/>
    </location>
</feature>